<dbReference type="AlphaFoldDB" id="A0A0E9NLM3"/>
<organism evidence="5 6">
    <name type="scientific">Saitoella complicata (strain BCRC 22490 / CBS 7301 / JCM 7358 / NBRC 10748 / NRRL Y-17804)</name>
    <dbReference type="NCBI Taxonomy" id="698492"/>
    <lineage>
        <taxon>Eukaryota</taxon>
        <taxon>Fungi</taxon>
        <taxon>Dikarya</taxon>
        <taxon>Ascomycota</taxon>
        <taxon>Taphrinomycotina</taxon>
        <taxon>Taphrinomycotina incertae sedis</taxon>
        <taxon>Saitoella</taxon>
    </lineage>
</organism>
<dbReference type="InterPro" id="IPR056336">
    <property type="entry name" value="YVC1_C"/>
</dbReference>
<keyword evidence="2" id="KW-1133">Transmembrane helix</keyword>
<dbReference type="PANTHER" id="PTHR35859">
    <property type="entry name" value="NONSELECTIVE CATION CHANNEL PROTEIN"/>
    <property type="match status" value="1"/>
</dbReference>
<dbReference type="Pfam" id="PF23317">
    <property type="entry name" value="YVC1_C"/>
    <property type="match status" value="1"/>
</dbReference>
<reference evidence="5 6" key="2">
    <citation type="journal article" date="2014" name="J. Gen. Appl. Microbiol.">
        <title>The early diverging ascomycetous budding yeast Saitoella complicata has three histone deacetylases belonging to the Clr6, Hos2, and Rpd3 lineages.</title>
        <authorList>
            <person name="Nishida H."/>
            <person name="Matsumoto T."/>
            <person name="Kondo S."/>
            <person name="Hamamoto M."/>
            <person name="Yoshikawa H."/>
        </authorList>
    </citation>
    <scope>NUCLEOTIDE SEQUENCE [LARGE SCALE GENOMIC DNA]</scope>
    <source>
        <strain evidence="5 6">NRRL Y-17804</strain>
    </source>
</reference>
<name>A0A0E9NLM3_SAICN</name>
<dbReference type="PANTHER" id="PTHR35859:SF1">
    <property type="entry name" value="NONSELECTIVE CATION CHANNEL PROTEIN"/>
    <property type="match status" value="1"/>
</dbReference>
<keyword evidence="6" id="KW-1185">Reference proteome</keyword>
<feature type="transmembrane region" description="Helical" evidence="2">
    <location>
        <begin position="459"/>
        <end position="484"/>
    </location>
</feature>
<dbReference type="OMA" id="YQKCIKY"/>
<feature type="region of interest" description="Disordered" evidence="1">
    <location>
        <begin position="576"/>
        <end position="622"/>
    </location>
</feature>
<feature type="transmembrane region" description="Helical" evidence="2">
    <location>
        <begin position="399"/>
        <end position="419"/>
    </location>
</feature>
<feature type="transmembrane region" description="Helical" evidence="2">
    <location>
        <begin position="360"/>
        <end position="378"/>
    </location>
</feature>
<evidence type="ECO:0000256" key="1">
    <source>
        <dbReference type="SAM" id="MobiDB-lite"/>
    </source>
</evidence>
<evidence type="ECO:0000256" key="2">
    <source>
        <dbReference type="SAM" id="Phobius"/>
    </source>
</evidence>
<evidence type="ECO:0008006" key="7">
    <source>
        <dbReference type="Google" id="ProtNLM"/>
    </source>
</evidence>
<evidence type="ECO:0000259" key="3">
    <source>
        <dbReference type="Pfam" id="PF23190"/>
    </source>
</evidence>
<feature type="transmembrane region" description="Helical" evidence="2">
    <location>
        <begin position="546"/>
        <end position="563"/>
    </location>
</feature>
<evidence type="ECO:0000313" key="5">
    <source>
        <dbReference type="EMBL" id="GAO50698.1"/>
    </source>
</evidence>
<feature type="compositionally biased region" description="Acidic residues" evidence="1">
    <location>
        <begin position="580"/>
        <end position="594"/>
    </location>
</feature>
<dbReference type="Pfam" id="PF23190">
    <property type="entry name" value="LHD_TRPY1"/>
    <property type="match status" value="1"/>
</dbReference>
<evidence type="ECO:0000259" key="4">
    <source>
        <dbReference type="Pfam" id="PF23317"/>
    </source>
</evidence>
<keyword evidence="2" id="KW-0812">Transmembrane</keyword>
<gene>
    <name evidence="5" type="ORF">G7K_4819-t1</name>
</gene>
<feature type="domain" description="Calcium channel YVC1-like C-terminal transmembrane" evidence="4">
    <location>
        <begin position="287"/>
        <end position="563"/>
    </location>
</feature>
<dbReference type="Proteomes" id="UP000033140">
    <property type="component" value="Unassembled WGS sequence"/>
</dbReference>
<reference evidence="5 6" key="1">
    <citation type="journal article" date="2011" name="J. Gen. Appl. Microbiol.">
        <title>Draft genome sequencing of the enigmatic yeast Saitoella complicata.</title>
        <authorList>
            <person name="Nishida H."/>
            <person name="Hamamoto M."/>
            <person name="Sugiyama J."/>
        </authorList>
    </citation>
    <scope>NUCLEOTIDE SEQUENCE [LARGE SCALE GENOMIC DNA]</scope>
    <source>
        <strain evidence="5 6">NRRL Y-17804</strain>
    </source>
</reference>
<feature type="transmembrane region" description="Helical" evidence="2">
    <location>
        <begin position="316"/>
        <end position="340"/>
    </location>
</feature>
<protein>
    <recommendedName>
        <fullName evidence="7">Ion transport domain-containing protein</fullName>
    </recommendedName>
</protein>
<dbReference type="STRING" id="698492.A0A0E9NLM3"/>
<dbReference type="InterPro" id="IPR052971">
    <property type="entry name" value="TRP_calcium_channel"/>
</dbReference>
<proteinExistence type="predicted"/>
<comment type="caution">
    <text evidence="5">The sequence shown here is derived from an EMBL/GenBank/DDBJ whole genome shotgun (WGS) entry which is preliminary data.</text>
</comment>
<sequence length="622" mass="70021">MCGRQIAAVGSDCASKRAFTSPAIGVGLALPGAMAFQGRQDTSRGPLLPYSDNDLNRSPAISAQHCTKVALRIRYLVQEIIPVAYKESHVTKPNSRIITNDVIELVRTRAGVDSKETNACVVYALLMCRRWFMKQSKSNLPDADLNNLRAVACDVLAKQIIDTTDDVDELFKSLLFRRYSMLQAGSETDRISAAEAAIDQHVTYVIGANNFQRCITYLWRGYWEVDSGPDGMTFTPNRELTNTSFRVHLDGEKIKTPRYQTLWGVVTSVIFLLLYTIAVNTPDAIGQVDVVEIILYVFVIASTIDEFAKLWKVGKIAYLAFWNVWNLTTYTMFHICLGYRVAAAVTKDSEKQLQYNLRAYQFLAAAAPLMWTRMLLYLDTSKFFGTMLIVTKEMLKESVVFFALLAVVAAGFIQSFLGLDSADRVLDSPVALLHSIIQAVLQSPDFDTFRDFAKPFGPILYYLWVFVTAVILLNILVALFNVAYSNITDNSTDEFLALFSRRTLNAVRAPDENVFLAPFNLVEVIFLLPLQPLLSRSAYQTLNRKVIFVLYFPFLCGIAYFESRFQAKWIQKNKSHGEELGQEPDEDWEGEDEFAALSEDGTEAGSKWKKMVRETAPNPAEQ</sequence>
<dbReference type="EMBL" id="BACD03000036">
    <property type="protein sequence ID" value="GAO50698.1"/>
    <property type="molecule type" value="Genomic_DNA"/>
</dbReference>
<reference evidence="5 6" key="3">
    <citation type="journal article" date="2015" name="Genome Announc.">
        <title>Draft Genome Sequence of the Archiascomycetous Yeast Saitoella complicata.</title>
        <authorList>
            <person name="Yamauchi K."/>
            <person name="Kondo S."/>
            <person name="Hamamoto M."/>
            <person name="Takahashi Y."/>
            <person name="Ogura Y."/>
            <person name="Hayashi T."/>
            <person name="Nishida H."/>
        </authorList>
    </citation>
    <scope>NUCLEOTIDE SEQUENCE [LARGE SCALE GENOMIC DNA]</scope>
    <source>
        <strain evidence="5 6">NRRL Y-17804</strain>
    </source>
</reference>
<feature type="domain" description="YVC1 N-terminal linker helical" evidence="3">
    <location>
        <begin position="67"/>
        <end position="249"/>
    </location>
</feature>
<accession>A0A0E9NLM3</accession>
<keyword evidence="2" id="KW-0472">Membrane</keyword>
<feature type="transmembrane region" description="Helical" evidence="2">
    <location>
        <begin position="261"/>
        <end position="278"/>
    </location>
</feature>
<evidence type="ECO:0000313" key="6">
    <source>
        <dbReference type="Proteomes" id="UP000033140"/>
    </source>
</evidence>
<dbReference type="InterPro" id="IPR056337">
    <property type="entry name" value="LHD_YVC1"/>
</dbReference>
<feature type="transmembrane region" description="Helical" evidence="2">
    <location>
        <begin position="284"/>
        <end position="304"/>
    </location>
</feature>